<dbReference type="RefSeq" id="WP_013737502.1">
    <property type="nucleotide sequence ID" value="NC_015435.1"/>
</dbReference>
<name>F4G2F6_METCR</name>
<dbReference type="HOGENOM" id="CLU_049311_0_1_2"/>
<dbReference type="AlphaFoldDB" id="F4G2F6"/>
<organism evidence="1 2">
    <name type="scientific">Metallosphaera cuprina (strain Ar-4)</name>
    <dbReference type="NCBI Taxonomy" id="1006006"/>
    <lineage>
        <taxon>Archaea</taxon>
        <taxon>Thermoproteota</taxon>
        <taxon>Thermoprotei</taxon>
        <taxon>Sulfolobales</taxon>
        <taxon>Sulfolobaceae</taxon>
        <taxon>Metallosphaera</taxon>
    </lineage>
</organism>
<dbReference type="SUPFAM" id="SSF102588">
    <property type="entry name" value="LmbE-like"/>
    <property type="match status" value="1"/>
</dbReference>
<proteinExistence type="predicted"/>
<accession>F4G2F6</accession>
<evidence type="ECO:0000313" key="1">
    <source>
        <dbReference type="EMBL" id="AEB95004.1"/>
    </source>
</evidence>
<dbReference type="PATRIC" id="fig|1006006.8.peg.898"/>
<dbReference type="InterPro" id="IPR024078">
    <property type="entry name" value="LmbE-like_dom_sf"/>
</dbReference>
<dbReference type="GeneID" id="10493090"/>
<dbReference type="InterPro" id="IPR003737">
    <property type="entry name" value="GlcNAc_PI_deacetylase-related"/>
</dbReference>
<dbReference type="EMBL" id="CP002656">
    <property type="protein sequence ID" value="AEB95004.1"/>
    <property type="molecule type" value="Genomic_DNA"/>
</dbReference>
<dbReference type="Proteomes" id="UP000007812">
    <property type="component" value="Chromosome"/>
</dbReference>
<evidence type="ECO:0000313" key="2">
    <source>
        <dbReference type="Proteomes" id="UP000007812"/>
    </source>
</evidence>
<protein>
    <submittedName>
        <fullName evidence="1">LmbE family protein</fullName>
    </submittedName>
</protein>
<keyword evidence="2" id="KW-1185">Reference proteome</keyword>
<dbReference type="eggNOG" id="arCOG03460">
    <property type="taxonomic scope" value="Archaea"/>
</dbReference>
<reference evidence="1 2" key="1">
    <citation type="journal article" date="2011" name="J. Bacteriol.">
        <title>Complete genome sequence of Metallosphaera cuprina, a metal sulfide-oxidizing archaeon from a hot spring.</title>
        <authorList>
            <person name="Liu L.J."/>
            <person name="You X.Y."/>
            <person name="Zheng H."/>
            <person name="Wang S."/>
            <person name="Jiang C.Y."/>
            <person name="Liu S.J."/>
        </authorList>
    </citation>
    <scope>NUCLEOTIDE SEQUENCE [LARGE SCALE GENOMIC DNA]</scope>
    <source>
        <strain evidence="1 2">Ar-4</strain>
    </source>
</reference>
<dbReference type="GO" id="GO:0016811">
    <property type="term" value="F:hydrolase activity, acting on carbon-nitrogen (but not peptide) bonds, in linear amides"/>
    <property type="evidence" value="ECO:0007669"/>
    <property type="project" value="TreeGrafter"/>
</dbReference>
<dbReference type="KEGG" id="mcn:Mcup_0899"/>
<dbReference type="PANTHER" id="PTHR12993">
    <property type="entry name" value="N-ACETYLGLUCOSAMINYL-PHOSPHATIDYLINOSITOL DE-N-ACETYLASE-RELATED"/>
    <property type="match status" value="1"/>
</dbReference>
<sequence>MKVLVISPHPDDETLCCGGSILNHVRRGDKVTVVIVTDGRYGSPSPELRGTEELVELRKKEALMATSKLGVEDVRFLNFEDSKVMINQDKIIKKIASVIGEGQDLIYSPLPMDGHQDHASLGRIMTKLAPTSLFYLIWIPSGLKAHSRRVGLIKLRNWERIEKDIEKFREVKLRALEEYKSQLGGFSGDFLRRLTADHERFYRRPLSALRR</sequence>
<gene>
    <name evidence="1" type="ordered locus">Mcup_0899</name>
</gene>
<dbReference type="Pfam" id="PF02585">
    <property type="entry name" value="PIG-L"/>
    <property type="match status" value="1"/>
</dbReference>
<dbReference type="PANTHER" id="PTHR12993:SF11">
    <property type="entry name" value="N-ACETYLGLUCOSAMINYL-PHOSPHATIDYLINOSITOL DE-N-ACETYLASE"/>
    <property type="match status" value="1"/>
</dbReference>
<dbReference type="OrthoDB" id="70547at2157"/>
<dbReference type="STRING" id="1006006.Mcup_0899"/>
<dbReference type="Gene3D" id="3.40.50.10320">
    <property type="entry name" value="LmbE-like"/>
    <property type="match status" value="1"/>
</dbReference>